<feature type="non-terminal residue" evidence="1">
    <location>
        <position position="1"/>
    </location>
</feature>
<evidence type="ECO:0000313" key="1">
    <source>
        <dbReference type="EMBL" id="KAF2187349.1"/>
    </source>
</evidence>
<dbReference type="AlphaFoldDB" id="A0A6A6E9V7"/>
<name>A0A6A6E9V7_9PEZI</name>
<protein>
    <recommendedName>
        <fullName evidence="3">Reverse transcriptase domain-containing protein</fullName>
    </recommendedName>
</protein>
<organism evidence="1 2">
    <name type="scientific">Zopfia rhizophila CBS 207.26</name>
    <dbReference type="NCBI Taxonomy" id="1314779"/>
    <lineage>
        <taxon>Eukaryota</taxon>
        <taxon>Fungi</taxon>
        <taxon>Dikarya</taxon>
        <taxon>Ascomycota</taxon>
        <taxon>Pezizomycotina</taxon>
        <taxon>Dothideomycetes</taxon>
        <taxon>Dothideomycetes incertae sedis</taxon>
        <taxon>Zopfiaceae</taxon>
        <taxon>Zopfia</taxon>
    </lineage>
</organism>
<evidence type="ECO:0000313" key="2">
    <source>
        <dbReference type="Proteomes" id="UP000800200"/>
    </source>
</evidence>
<keyword evidence="2" id="KW-1185">Reference proteome</keyword>
<gene>
    <name evidence="1" type="ORF">K469DRAFT_570059</name>
</gene>
<proteinExistence type="predicted"/>
<evidence type="ECO:0008006" key="3">
    <source>
        <dbReference type="Google" id="ProtNLM"/>
    </source>
</evidence>
<dbReference type="SUPFAM" id="SSF56672">
    <property type="entry name" value="DNA/RNA polymerases"/>
    <property type="match status" value="1"/>
</dbReference>
<dbReference type="OrthoDB" id="5152741at2759"/>
<dbReference type="EMBL" id="ML994627">
    <property type="protein sequence ID" value="KAF2187349.1"/>
    <property type="molecule type" value="Genomic_DNA"/>
</dbReference>
<sequence length="61" mass="7541">ILREYLNVFIIVYFNNILEYINRTLEEYYKLFINLKKYIFTANKIKFLEFIIHSNSIKIDS</sequence>
<reference evidence="1" key="1">
    <citation type="journal article" date="2020" name="Stud. Mycol.">
        <title>101 Dothideomycetes genomes: a test case for predicting lifestyles and emergence of pathogens.</title>
        <authorList>
            <person name="Haridas S."/>
            <person name="Albert R."/>
            <person name="Binder M."/>
            <person name="Bloem J."/>
            <person name="Labutti K."/>
            <person name="Salamov A."/>
            <person name="Andreopoulos B."/>
            <person name="Baker S."/>
            <person name="Barry K."/>
            <person name="Bills G."/>
            <person name="Bluhm B."/>
            <person name="Cannon C."/>
            <person name="Castanera R."/>
            <person name="Culley D."/>
            <person name="Daum C."/>
            <person name="Ezra D."/>
            <person name="Gonzalez J."/>
            <person name="Henrissat B."/>
            <person name="Kuo A."/>
            <person name="Liang C."/>
            <person name="Lipzen A."/>
            <person name="Lutzoni F."/>
            <person name="Magnuson J."/>
            <person name="Mondo S."/>
            <person name="Nolan M."/>
            <person name="Ohm R."/>
            <person name="Pangilinan J."/>
            <person name="Park H.-J."/>
            <person name="Ramirez L."/>
            <person name="Alfaro M."/>
            <person name="Sun H."/>
            <person name="Tritt A."/>
            <person name="Yoshinaga Y."/>
            <person name="Zwiers L.-H."/>
            <person name="Turgeon B."/>
            <person name="Goodwin S."/>
            <person name="Spatafora J."/>
            <person name="Crous P."/>
            <person name="Grigoriev I."/>
        </authorList>
    </citation>
    <scope>NUCLEOTIDE SEQUENCE</scope>
    <source>
        <strain evidence="1">CBS 207.26</strain>
    </source>
</reference>
<dbReference type="Proteomes" id="UP000800200">
    <property type="component" value="Unassembled WGS sequence"/>
</dbReference>
<dbReference type="InterPro" id="IPR043502">
    <property type="entry name" value="DNA/RNA_pol_sf"/>
</dbReference>
<accession>A0A6A6E9V7</accession>